<keyword evidence="9" id="KW-1185">Reference proteome</keyword>
<evidence type="ECO:0000313" key="9">
    <source>
        <dbReference type="Proteomes" id="UP000799324"/>
    </source>
</evidence>
<dbReference type="InterPro" id="IPR014710">
    <property type="entry name" value="RmlC-like_jellyroll"/>
</dbReference>
<dbReference type="CDD" id="cd02241">
    <property type="entry name" value="cupin_OxOx"/>
    <property type="match status" value="1"/>
</dbReference>
<keyword evidence="3" id="KW-0964">Secreted</keyword>
<evidence type="ECO:0000259" key="7">
    <source>
        <dbReference type="SMART" id="SM00835"/>
    </source>
</evidence>
<accession>A0A6A6SXS8</accession>
<name>A0A6A6SXS8_9PLEO</name>
<keyword evidence="4" id="KW-0479">Metal-binding</keyword>
<evidence type="ECO:0000256" key="1">
    <source>
        <dbReference type="ARBA" id="ARBA00004613"/>
    </source>
</evidence>
<evidence type="ECO:0000256" key="3">
    <source>
        <dbReference type="ARBA" id="ARBA00022525"/>
    </source>
</evidence>
<feature type="chain" id="PRO_5025593381" description="Cupin type-1 domain-containing protein" evidence="6">
    <location>
        <begin position="24"/>
        <end position="255"/>
    </location>
</feature>
<keyword evidence="5" id="KW-0464">Manganese</keyword>
<dbReference type="OrthoDB" id="1921208at2759"/>
<feature type="signal peptide" evidence="6">
    <location>
        <begin position="1"/>
        <end position="23"/>
    </location>
</feature>
<dbReference type="GO" id="GO:0005576">
    <property type="term" value="C:extracellular region"/>
    <property type="evidence" value="ECO:0007669"/>
    <property type="project" value="UniProtKB-SubCell"/>
</dbReference>
<evidence type="ECO:0000256" key="6">
    <source>
        <dbReference type="SAM" id="SignalP"/>
    </source>
</evidence>
<gene>
    <name evidence="8" type="ORF">K491DRAFT_664847</name>
</gene>
<dbReference type="PANTHER" id="PTHR31238">
    <property type="entry name" value="GERMIN-LIKE PROTEIN SUBFAMILY 3 MEMBER 3"/>
    <property type="match status" value="1"/>
</dbReference>
<dbReference type="GO" id="GO:0030145">
    <property type="term" value="F:manganese ion binding"/>
    <property type="evidence" value="ECO:0007669"/>
    <property type="project" value="InterPro"/>
</dbReference>
<keyword evidence="6" id="KW-0732">Signal</keyword>
<dbReference type="PRINTS" id="PR00325">
    <property type="entry name" value="GERMIN"/>
</dbReference>
<evidence type="ECO:0000256" key="4">
    <source>
        <dbReference type="ARBA" id="ARBA00022723"/>
    </source>
</evidence>
<dbReference type="InterPro" id="IPR006045">
    <property type="entry name" value="Cupin_1"/>
</dbReference>
<dbReference type="AlphaFoldDB" id="A0A6A6SXS8"/>
<sequence>MPSLSLPKALALLASLAINFSYAAPTLRADAPANNDAIVADLITAPTVIKRFRELLTDAGQTALSGDALAKASIYDFNANSVPIPGSNGGKVGAALVDTMPYLLDSGLNTNLGYVGPCGVLVPHVHPRASEFFTVVAGELLVGTIPERGLLNDGSSPLLTNNLTQYQGTLFPQGAIHYQQNLACNQVVAIATLSNADPGTTPYTFPVKPGSEGNTTTVKRQGDASEAEEWAAIKETLPWYIVEPADECRQKCGIA</sequence>
<dbReference type="EMBL" id="MU004415">
    <property type="protein sequence ID" value="KAF2651877.1"/>
    <property type="molecule type" value="Genomic_DNA"/>
</dbReference>
<dbReference type="Pfam" id="PF00190">
    <property type="entry name" value="Cupin_1"/>
    <property type="match status" value="1"/>
</dbReference>
<evidence type="ECO:0000256" key="2">
    <source>
        <dbReference type="ARBA" id="ARBA00007456"/>
    </source>
</evidence>
<dbReference type="InterPro" id="IPR011051">
    <property type="entry name" value="RmlC_Cupin_sf"/>
</dbReference>
<dbReference type="Proteomes" id="UP000799324">
    <property type="component" value="Unassembled WGS sequence"/>
</dbReference>
<proteinExistence type="inferred from homology"/>
<dbReference type="InterPro" id="IPR001929">
    <property type="entry name" value="Germin"/>
</dbReference>
<reference evidence="8" key="1">
    <citation type="journal article" date="2020" name="Stud. Mycol.">
        <title>101 Dothideomycetes genomes: a test case for predicting lifestyles and emergence of pathogens.</title>
        <authorList>
            <person name="Haridas S."/>
            <person name="Albert R."/>
            <person name="Binder M."/>
            <person name="Bloem J."/>
            <person name="Labutti K."/>
            <person name="Salamov A."/>
            <person name="Andreopoulos B."/>
            <person name="Baker S."/>
            <person name="Barry K."/>
            <person name="Bills G."/>
            <person name="Bluhm B."/>
            <person name="Cannon C."/>
            <person name="Castanera R."/>
            <person name="Culley D."/>
            <person name="Daum C."/>
            <person name="Ezra D."/>
            <person name="Gonzalez J."/>
            <person name="Henrissat B."/>
            <person name="Kuo A."/>
            <person name="Liang C."/>
            <person name="Lipzen A."/>
            <person name="Lutzoni F."/>
            <person name="Magnuson J."/>
            <person name="Mondo S."/>
            <person name="Nolan M."/>
            <person name="Ohm R."/>
            <person name="Pangilinan J."/>
            <person name="Park H.-J."/>
            <person name="Ramirez L."/>
            <person name="Alfaro M."/>
            <person name="Sun H."/>
            <person name="Tritt A."/>
            <person name="Yoshinaga Y."/>
            <person name="Zwiers L.-H."/>
            <person name="Turgeon B."/>
            <person name="Goodwin S."/>
            <person name="Spatafora J."/>
            <person name="Crous P."/>
            <person name="Grigoriev I."/>
        </authorList>
    </citation>
    <scope>NUCLEOTIDE SEQUENCE</scope>
    <source>
        <strain evidence="8">CBS 122681</strain>
    </source>
</reference>
<dbReference type="Gene3D" id="2.60.120.10">
    <property type="entry name" value="Jelly Rolls"/>
    <property type="match status" value="1"/>
</dbReference>
<organism evidence="8 9">
    <name type="scientific">Lophiostoma macrostomum CBS 122681</name>
    <dbReference type="NCBI Taxonomy" id="1314788"/>
    <lineage>
        <taxon>Eukaryota</taxon>
        <taxon>Fungi</taxon>
        <taxon>Dikarya</taxon>
        <taxon>Ascomycota</taxon>
        <taxon>Pezizomycotina</taxon>
        <taxon>Dothideomycetes</taxon>
        <taxon>Pleosporomycetidae</taxon>
        <taxon>Pleosporales</taxon>
        <taxon>Lophiostomataceae</taxon>
        <taxon>Lophiostoma</taxon>
    </lineage>
</organism>
<dbReference type="SUPFAM" id="SSF51182">
    <property type="entry name" value="RmlC-like cupins"/>
    <property type="match status" value="1"/>
</dbReference>
<evidence type="ECO:0000256" key="5">
    <source>
        <dbReference type="ARBA" id="ARBA00023211"/>
    </source>
</evidence>
<protein>
    <recommendedName>
        <fullName evidence="7">Cupin type-1 domain-containing protein</fullName>
    </recommendedName>
</protein>
<comment type="subcellular location">
    <subcellularLocation>
        <location evidence="1">Secreted</location>
    </subcellularLocation>
</comment>
<evidence type="ECO:0000313" key="8">
    <source>
        <dbReference type="EMBL" id="KAF2651877.1"/>
    </source>
</evidence>
<comment type="similarity">
    <text evidence="2">Belongs to the germin family.</text>
</comment>
<feature type="domain" description="Cupin type-1" evidence="7">
    <location>
        <begin position="77"/>
        <end position="231"/>
    </location>
</feature>
<dbReference type="SMART" id="SM00835">
    <property type="entry name" value="Cupin_1"/>
    <property type="match status" value="1"/>
</dbReference>